<evidence type="ECO:0000313" key="2">
    <source>
        <dbReference type="EMBL" id="KAG9193016.1"/>
    </source>
</evidence>
<reference evidence="2" key="1">
    <citation type="submission" date="2021-07" db="EMBL/GenBank/DDBJ databases">
        <title>Genome Resource of American Ginseng Black Spot Pathogen Alternaria panax.</title>
        <authorList>
            <person name="Qiu C."/>
            <person name="Wang W."/>
            <person name="Liu Z."/>
        </authorList>
    </citation>
    <scope>NUCLEOTIDE SEQUENCE</scope>
    <source>
        <strain evidence="2">BNCC115425</strain>
    </source>
</reference>
<sequence length="480" mass="53412">MGQEFYTDSDDLRFERVFFAIERRHQDLPAGLTENLEPLAILLIRRAQTKGPYELLGRDVPPSDSWKKYESERVMQVAAENLRVMQNQKQPTAPTYPVPAATDPQTPPVLNMARGPLPINHLIDPRLLYASPGQFTAPELSGSLTLTELQYYYHRNKDIEASIALKLAPLHNQQQRYEAQNSVHGSQVMQQGYQQDRISPVRQEHHVPDPASPQPYTSSYVRYLGQQRSAIPNQLPSQAPVSTPQMYDPAQPTQRLFQQSCYLQPPGHQSQNIQHRPVPVAPRFLPPQPVPLSTYYDITHHGLKALTKPAGISKSIPKAPNISGLPDFSDPAQRAISMAAFKKLSREEKIAKFLELERAEKVLNPNATTRVQKFFIKAAAEQAAAAKATAGGKQRTKQSKVIAKKMNMSPDIQAITVPTPGYQIHPGAYMTAPGAGGFASHPRYSNITSSFPSPQFHGSLMAPTPASKRDEKRDEIAKDV</sequence>
<name>A0AAD4IE06_9PLEO</name>
<keyword evidence="3" id="KW-1185">Reference proteome</keyword>
<protein>
    <submittedName>
        <fullName evidence="2">Uncharacterized protein</fullName>
    </submittedName>
</protein>
<feature type="region of interest" description="Disordered" evidence="1">
    <location>
        <begin position="450"/>
        <end position="480"/>
    </location>
</feature>
<evidence type="ECO:0000313" key="3">
    <source>
        <dbReference type="Proteomes" id="UP001199106"/>
    </source>
</evidence>
<organism evidence="2 3">
    <name type="scientific">Alternaria panax</name>
    <dbReference type="NCBI Taxonomy" id="48097"/>
    <lineage>
        <taxon>Eukaryota</taxon>
        <taxon>Fungi</taxon>
        <taxon>Dikarya</taxon>
        <taxon>Ascomycota</taxon>
        <taxon>Pezizomycotina</taxon>
        <taxon>Dothideomycetes</taxon>
        <taxon>Pleosporomycetidae</taxon>
        <taxon>Pleosporales</taxon>
        <taxon>Pleosporineae</taxon>
        <taxon>Pleosporaceae</taxon>
        <taxon>Alternaria</taxon>
        <taxon>Alternaria sect. Panax</taxon>
    </lineage>
</organism>
<gene>
    <name evidence="2" type="ORF">G6011_03051</name>
</gene>
<dbReference type="Proteomes" id="UP001199106">
    <property type="component" value="Unassembled WGS sequence"/>
</dbReference>
<comment type="caution">
    <text evidence="2">The sequence shown here is derived from an EMBL/GenBank/DDBJ whole genome shotgun (WGS) entry which is preliminary data.</text>
</comment>
<dbReference type="EMBL" id="JAANER010000002">
    <property type="protein sequence ID" value="KAG9193016.1"/>
    <property type="molecule type" value="Genomic_DNA"/>
</dbReference>
<dbReference type="AlphaFoldDB" id="A0AAD4IE06"/>
<feature type="compositionally biased region" description="Basic and acidic residues" evidence="1">
    <location>
        <begin position="467"/>
        <end position="480"/>
    </location>
</feature>
<accession>A0AAD4IE06</accession>
<proteinExistence type="predicted"/>
<evidence type="ECO:0000256" key="1">
    <source>
        <dbReference type="SAM" id="MobiDB-lite"/>
    </source>
</evidence>